<protein>
    <recommendedName>
        <fullName evidence="8">MAPEG family protein</fullName>
    </recommendedName>
</protein>
<dbReference type="SUPFAM" id="SSF161084">
    <property type="entry name" value="MAPEG domain-like"/>
    <property type="match status" value="1"/>
</dbReference>
<gene>
    <name evidence="6" type="ORF">A4S15_05120</name>
</gene>
<evidence type="ECO:0000313" key="6">
    <source>
        <dbReference type="EMBL" id="OQW53375.1"/>
    </source>
</evidence>
<dbReference type="Gene3D" id="1.20.120.550">
    <property type="entry name" value="Membrane associated eicosanoid/glutathione metabolism-like domain"/>
    <property type="match status" value="1"/>
</dbReference>
<evidence type="ECO:0000256" key="5">
    <source>
        <dbReference type="SAM" id="Phobius"/>
    </source>
</evidence>
<dbReference type="Proteomes" id="UP000192872">
    <property type="component" value="Unassembled WGS sequence"/>
</dbReference>
<feature type="transmembrane region" description="Helical" evidence="5">
    <location>
        <begin position="6"/>
        <end position="26"/>
    </location>
</feature>
<dbReference type="RefSeq" id="WP_376800275.1">
    <property type="nucleotide sequence ID" value="NZ_DBNB01000037.1"/>
</dbReference>
<reference evidence="6 7" key="1">
    <citation type="journal article" date="2017" name="Water Res.">
        <title>Comammox in drinking water systems.</title>
        <authorList>
            <person name="Wang Y."/>
            <person name="Ma L."/>
            <person name="Mao Y."/>
            <person name="Jiang X."/>
            <person name="Xia Y."/>
            <person name="Yu K."/>
            <person name="Li B."/>
            <person name="Zhang T."/>
        </authorList>
    </citation>
    <scope>NUCLEOTIDE SEQUENCE [LARGE SCALE GENOMIC DNA]</scope>
    <source>
        <strain evidence="6">SG_bin8</strain>
    </source>
</reference>
<accession>A0A1W9I0Z8</accession>
<dbReference type="InterPro" id="IPR023352">
    <property type="entry name" value="MAPEG-like_dom_sf"/>
</dbReference>
<comment type="subcellular location">
    <subcellularLocation>
        <location evidence="1">Membrane</location>
    </subcellularLocation>
</comment>
<comment type="caution">
    <text evidence="6">The sequence shown here is derived from an EMBL/GenBank/DDBJ whole genome shotgun (WGS) entry which is preliminary data.</text>
</comment>
<dbReference type="PANTHER" id="PTHR35371:SF1">
    <property type="entry name" value="BLR7753 PROTEIN"/>
    <property type="match status" value="1"/>
</dbReference>
<sequence>MSLMTVVIWGCLLIVVQIVAQTLVLVRDVGLMGAFHSRDDHMTPASVLGGRLTRALRNVLETFPVFVALVVVANAAGKQGDATLLLGAQIWLWARVAYVPVYAAGIPIARTLIWTASVIGLCLMLSRLV</sequence>
<name>A0A1W9I0Z8_9HYPH</name>
<dbReference type="STRING" id="1827387.A4S15_05120"/>
<evidence type="ECO:0000256" key="2">
    <source>
        <dbReference type="ARBA" id="ARBA00022692"/>
    </source>
</evidence>
<feature type="transmembrane region" description="Helical" evidence="5">
    <location>
        <begin position="97"/>
        <end position="125"/>
    </location>
</feature>
<evidence type="ECO:0000256" key="3">
    <source>
        <dbReference type="ARBA" id="ARBA00022989"/>
    </source>
</evidence>
<keyword evidence="4 5" id="KW-0472">Membrane</keyword>
<dbReference type="InterPro" id="IPR001129">
    <property type="entry name" value="Membr-assoc_MAPEG"/>
</dbReference>
<dbReference type="EMBL" id="LWDL01000009">
    <property type="protein sequence ID" value="OQW53375.1"/>
    <property type="molecule type" value="Genomic_DNA"/>
</dbReference>
<proteinExistence type="predicted"/>
<evidence type="ECO:0000256" key="1">
    <source>
        <dbReference type="ARBA" id="ARBA00004370"/>
    </source>
</evidence>
<dbReference type="PANTHER" id="PTHR35371">
    <property type="entry name" value="INNER MEMBRANE PROTEIN"/>
    <property type="match status" value="1"/>
</dbReference>
<dbReference type="GO" id="GO:0016020">
    <property type="term" value="C:membrane"/>
    <property type="evidence" value="ECO:0007669"/>
    <property type="project" value="UniProtKB-SubCell"/>
</dbReference>
<dbReference type="AlphaFoldDB" id="A0A1W9I0Z8"/>
<organism evidence="6 7">
    <name type="scientific">Candidatus Raskinella chloraquaticus</name>
    <dbReference type="NCBI Taxonomy" id="1951219"/>
    <lineage>
        <taxon>Bacteria</taxon>
        <taxon>Pseudomonadati</taxon>
        <taxon>Pseudomonadota</taxon>
        <taxon>Alphaproteobacteria</taxon>
        <taxon>Hyphomicrobiales</taxon>
        <taxon>Phreatobacteraceae</taxon>
        <taxon>Candidatus Raskinella</taxon>
    </lineage>
</organism>
<evidence type="ECO:0008006" key="8">
    <source>
        <dbReference type="Google" id="ProtNLM"/>
    </source>
</evidence>
<keyword evidence="3 5" id="KW-1133">Transmembrane helix</keyword>
<dbReference type="Pfam" id="PF01124">
    <property type="entry name" value="MAPEG"/>
    <property type="match status" value="1"/>
</dbReference>
<feature type="transmembrane region" description="Helical" evidence="5">
    <location>
        <begin position="59"/>
        <end position="77"/>
    </location>
</feature>
<evidence type="ECO:0000256" key="4">
    <source>
        <dbReference type="ARBA" id="ARBA00023136"/>
    </source>
</evidence>
<keyword evidence="2 5" id="KW-0812">Transmembrane</keyword>
<evidence type="ECO:0000313" key="7">
    <source>
        <dbReference type="Proteomes" id="UP000192872"/>
    </source>
</evidence>